<comment type="caution">
    <text evidence="2">The sequence shown here is derived from an EMBL/GenBank/DDBJ whole genome shotgun (WGS) entry which is preliminary data.</text>
</comment>
<keyword evidence="1" id="KW-0812">Transmembrane</keyword>
<organism evidence="2 3">
    <name type="scientific">Aestuariibaculum suncheonense</name>
    <dbReference type="NCBI Taxonomy" id="1028745"/>
    <lineage>
        <taxon>Bacteria</taxon>
        <taxon>Pseudomonadati</taxon>
        <taxon>Bacteroidota</taxon>
        <taxon>Flavobacteriia</taxon>
        <taxon>Flavobacteriales</taxon>
        <taxon>Flavobacteriaceae</taxon>
    </lineage>
</organism>
<dbReference type="RefSeq" id="WP_188214631.1">
    <property type="nucleotide sequence ID" value="NZ_BAABGH010000004.1"/>
</dbReference>
<proteinExistence type="predicted"/>
<reference evidence="2" key="1">
    <citation type="journal article" date="2013" name="Int. J. Syst. Evol. Microbiol.">
        <title>Aestuariibaculum suncheonense gen. nov., sp. nov., a marine bacterium of the family Flavobacteriaceae isolated from a tidal flat and emended descriptions of the genera Gaetbulibacter and Tamlana.</title>
        <authorList>
            <person name="Jeong S.H."/>
            <person name="Park M.S."/>
            <person name="Jin H.M."/>
            <person name="Lee K."/>
            <person name="Park W."/>
            <person name="Jeon C.O."/>
        </authorList>
    </citation>
    <scope>NUCLEOTIDE SEQUENCE</scope>
    <source>
        <strain evidence="2">SC17</strain>
    </source>
</reference>
<feature type="transmembrane region" description="Helical" evidence="1">
    <location>
        <begin position="168"/>
        <end position="186"/>
    </location>
</feature>
<dbReference type="EMBL" id="JACVXC010000001">
    <property type="protein sequence ID" value="MBD0834142.1"/>
    <property type="molecule type" value="Genomic_DNA"/>
</dbReference>
<feature type="transmembrane region" description="Helical" evidence="1">
    <location>
        <begin position="12"/>
        <end position="32"/>
    </location>
</feature>
<keyword evidence="3" id="KW-1185">Reference proteome</keyword>
<feature type="transmembrane region" description="Helical" evidence="1">
    <location>
        <begin position="207"/>
        <end position="229"/>
    </location>
</feature>
<accession>A0A8J6Q3V7</accession>
<feature type="transmembrane region" description="Helical" evidence="1">
    <location>
        <begin position="241"/>
        <end position="264"/>
    </location>
</feature>
<feature type="transmembrane region" description="Helical" evidence="1">
    <location>
        <begin position="52"/>
        <end position="71"/>
    </location>
</feature>
<evidence type="ECO:0000313" key="3">
    <source>
        <dbReference type="Proteomes" id="UP000602057"/>
    </source>
</evidence>
<keyword evidence="1" id="KW-1133">Transmembrane helix</keyword>
<sequence>MYALPYKTKQIFFVLIKLSLVIAVFCFIHFKLSDTKELPLADFLELTFKHGVFSLTNVISLLLLTIFNWFFEILKWQALVKPIKQIRFFETIEQCLGSLTVSLFTPNRIGEYGAKALFYSKTQIPKIVSINGLHNILQLSVTLIFGTIGLLCFTSIYPTNLNITKPSLGFLILIGLGIPGYLIVFIKKQNWLNELLDFIKNYPKITIACGFGFSAIRYLIFSFQFYYLLLIFGVSIDYLDAMMVISSLYLLASAVPFMAIFDFVIKGSIAVYLFSFLQIEAITIICITTLMWLLNFALPSLVGSYFVLNFKTPKSPVSA</sequence>
<dbReference type="AlphaFoldDB" id="A0A8J6Q3V7"/>
<evidence type="ECO:0000313" key="2">
    <source>
        <dbReference type="EMBL" id="MBD0834142.1"/>
    </source>
</evidence>
<gene>
    <name evidence="2" type="ORF">ICJ84_01705</name>
</gene>
<reference evidence="2" key="2">
    <citation type="submission" date="2020-09" db="EMBL/GenBank/DDBJ databases">
        <authorList>
            <person name="Wu Z."/>
        </authorList>
    </citation>
    <scope>NUCLEOTIDE SEQUENCE</scope>
    <source>
        <strain evidence="2">SC17</strain>
    </source>
</reference>
<protein>
    <submittedName>
        <fullName evidence="2">Flippase-like domain-containing protein</fullName>
    </submittedName>
</protein>
<evidence type="ECO:0000256" key="1">
    <source>
        <dbReference type="SAM" id="Phobius"/>
    </source>
</evidence>
<feature type="transmembrane region" description="Helical" evidence="1">
    <location>
        <begin position="271"/>
        <end position="294"/>
    </location>
</feature>
<feature type="transmembrane region" description="Helical" evidence="1">
    <location>
        <begin position="136"/>
        <end position="156"/>
    </location>
</feature>
<keyword evidence="1" id="KW-0472">Membrane</keyword>
<dbReference type="Proteomes" id="UP000602057">
    <property type="component" value="Unassembled WGS sequence"/>
</dbReference>
<name>A0A8J6Q3V7_9FLAO</name>